<keyword evidence="3 7" id="KW-0853">WD repeat</keyword>
<organism evidence="8 9">
    <name type="scientific">Aspergillus oryzae</name>
    <name type="common">Yellow koji mold</name>
    <dbReference type="NCBI Taxonomy" id="5062"/>
    <lineage>
        <taxon>Eukaryota</taxon>
        <taxon>Fungi</taxon>
        <taxon>Dikarya</taxon>
        <taxon>Ascomycota</taxon>
        <taxon>Pezizomycotina</taxon>
        <taxon>Eurotiomycetes</taxon>
        <taxon>Eurotiomycetidae</taxon>
        <taxon>Eurotiales</taxon>
        <taxon>Aspergillaceae</taxon>
        <taxon>Aspergillus</taxon>
        <taxon>Aspergillus subgen. Circumdati</taxon>
    </lineage>
</organism>
<dbReference type="InterPro" id="IPR051973">
    <property type="entry name" value="tRNA_Anticodon_Mtase-Reg"/>
</dbReference>
<dbReference type="GO" id="GO:0030488">
    <property type="term" value="P:tRNA methylation"/>
    <property type="evidence" value="ECO:0007669"/>
    <property type="project" value="TreeGrafter"/>
</dbReference>
<accession>A0A1S9DTA4</accession>
<dbReference type="GO" id="GO:0005737">
    <property type="term" value="C:cytoplasm"/>
    <property type="evidence" value="ECO:0007669"/>
    <property type="project" value="UniProtKB-SubCell"/>
</dbReference>
<dbReference type="AlphaFoldDB" id="A0A1S9DTA4"/>
<feature type="repeat" description="WD" evidence="7">
    <location>
        <begin position="827"/>
        <end position="862"/>
    </location>
</feature>
<protein>
    <submittedName>
        <fullName evidence="8">WD-40 repeat-containing protein</fullName>
    </submittedName>
</protein>
<evidence type="ECO:0000256" key="6">
    <source>
        <dbReference type="ARBA" id="ARBA00038255"/>
    </source>
</evidence>
<dbReference type="SMART" id="SM00320">
    <property type="entry name" value="WD40"/>
    <property type="match status" value="9"/>
</dbReference>
<dbReference type="InterPro" id="IPR036322">
    <property type="entry name" value="WD40_repeat_dom_sf"/>
</dbReference>
<evidence type="ECO:0000313" key="8">
    <source>
        <dbReference type="EMBL" id="OOO12338.1"/>
    </source>
</evidence>
<dbReference type="PANTHER" id="PTHR14344:SF3">
    <property type="entry name" value="WD REPEAT-CONTAINING PROTEIN 6"/>
    <property type="match status" value="1"/>
</dbReference>
<dbReference type="InterPro" id="IPR015943">
    <property type="entry name" value="WD40/YVTN_repeat-like_dom_sf"/>
</dbReference>
<dbReference type="OrthoDB" id="5594999at2759"/>
<dbReference type="PANTHER" id="PTHR14344">
    <property type="entry name" value="WD REPEAT PROTEIN"/>
    <property type="match status" value="1"/>
</dbReference>
<evidence type="ECO:0000313" key="9">
    <source>
        <dbReference type="Proteomes" id="UP000190312"/>
    </source>
</evidence>
<keyword evidence="4" id="KW-0819">tRNA processing</keyword>
<proteinExistence type="inferred from homology"/>
<dbReference type="Proteomes" id="UP000190312">
    <property type="component" value="Unassembled WGS sequence"/>
</dbReference>
<dbReference type="Gene3D" id="2.130.10.10">
    <property type="entry name" value="YVTN repeat-like/Quinoprotein amine dehydrogenase"/>
    <property type="match status" value="3"/>
</dbReference>
<evidence type="ECO:0000256" key="4">
    <source>
        <dbReference type="ARBA" id="ARBA00022694"/>
    </source>
</evidence>
<sequence length="1163" mass="126769">MHLPLEHIDVCLPVTALKALDLGDARLILQGQGPYFRLIDDESGKILTELKTFKRNNVHGFIVLNQKDEKTGDSYAQFLVWGGESLRVIDLYLARSEAVESPQASLVPISAEYLAPDWILAGCAPDSTNGVDRAYMVTAHNSLLGLYVVHGGSSIYPKSIHLQQLVAGVKSILYSADTISCSASHVLIAAGTVFGEVIVWSCFLDESVHLSPSAVGSIHHFFTGHEGSVFGVRISPAIASLPGRSSGRFLASCSDDRTVRIWDISDCEHASPNDPSAYSTDGFELRSTGFGGAATGDGLGSESCVASAFGHKARIWSVNFLPTRADDQSNMSLLSRGEDATCIVWNLSWEPSSYPGPKFSLGQISSWHNHTGKHIWSLCLRSTAKDTTVYTGGADGAVKSFKIEVNEECAVVLPNRNNSITASAGPGISQSRVDKSVRAFTFVTPEHFLTTTTRGEVQVCWVSPETSTEKIILKETLFHEEDLSSYCAIASLPQCGIALLGNAQGLIRLYNHNTRSLLRIVESGPRPLVLFALDYNRGASDSPETLSFISSHQQQDHLSLIKISLSEGEVSQIETITLALPHSFGVTCASFVCGNRLVALGNAYGSLVLYRVANTMPIQQPIWNRKIHSREGISHISSFSSLYGETSPSLNYFLTCGRSGVYCVHEVEAEGDSQNLATVQTIHRSNATRTIEIEGAYIDRQSKDLMLYGFHGKEFVLWNETTQSEIVRRLCGGSHRRWAFQPNPEEPGSGLFIWIQKNLNVLQTRGDANRTLRAGGHGREIKAMDVAHSADGPLFATGAEDTIVRIFAPTKPHEEKLWGSFKCLRVLKKHQVGLQQIRWSKKGNYLFTSGGSEEFIVWQIRSIPLFGLATNAVASVRDDPFSDLRVTSFDVLQVDENSSDGNFLFCLVYSNSTLKIFHYSSTVDGGNFTLLAEGTYTSNCLTEACFLLRGSSLSLLTASTDGYFTFWNLTSVLEPYYTISSALRLKQPIGTFSITPENISCENRYQTHSNSIKCLELTHLSDAVSLVVAAGDDNALTLSLLNTNFTSTEAGNATTITIPDAHAACITTGKILMQRQCQDKGTMQAVIATSGNDHRVKIWCAEVDVEKKGANAVQVQMIADRYSSVADISSLGLICEESGETKLLVCGVGMEMMGIQLPSLVQP</sequence>
<keyword evidence="2" id="KW-0963">Cytoplasm</keyword>
<comment type="similarity">
    <text evidence="6">Belongs to the WD repeat WDR6 family.</text>
</comment>
<name>A0A1S9DTA4_ASPOZ</name>
<gene>
    <name evidence="8" type="ORF">OAory_01000870</name>
</gene>
<feature type="repeat" description="WD" evidence="7">
    <location>
        <begin position="222"/>
        <end position="265"/>
    </location>
</feature>
<dbReference type="PROSITE" id="PS50082">
    <property type="entry name" value="WD_REPEATS_2"/>
    <property type="match status" value="2"/>
</dbReference>
<evidence type="ECO:0000256" key="1">
    <source>
        <dbReference type="ARBA" id="ARBA00004496"/>
    </source>
</evidence>
<evidence type="ECO:0000256" key="5">
    <source>
        <dbReference type="ARBA" id="ARBA00022737"/>
    </source>
</evidence>
<dbReference type="Pfam" id="PF00400">
    <property type="entry name" value="WD40"/>
    <property type="match status" value="2"/>
</dbReference>
<comment type="subcellular location">
    <subcellularLocation>
        <location evidence="1">Cytoplasm</location>
    </subcellularLocation>
</comment>
<dbReference type="SUPFAM" id="SSF50978">
    <property type="entry name" value="WD40 repeat-like"/>
    <property type="match status" value="2"/>
</dbReference>
<evidence type="ECO:0000256" key="2">
    <source>
        <dbReference type="ARBA" id="ARBA00022490"/>
    </source>
</evidence>
<reference evidence="8 9" key="1">
    <citation type="submission" date="2016-10" db="EMBL/GenBank/DDBJ databases">
        <title>Genome sequencing of Aspergillus oryzae BCC7051.</title>
        <authorList>
            <person name="Thammarongtham C."/>
            <person name="Vorapreeda T."/>
            <person name="Nookaew I."/>
            <person name="Srisuk T."/>
            <person name="Land M."/>
            <person name="Jeennor S."/>
            <person name="Laoteng K."/>
        </authorList>
    </citation>
    <scope>NUCLEOTIDE SEQUENCE [LARGE SCALE GENOMIC DNA]</scope>
    <source>
        <strain evidence="8 9">BCC7051</strain>
    </source>
</reference>
<dbReference type="VEuPathDB" id="FungiDB:AO090005001550"/>
<dbReference type="eggNOG" id="KOG0974">
    <property type="taxonomic scope" value="Eukaryota"/>
</dbReference>
<evidence type="ECO:0000256" key="7">
    <source>
        <dbReference type="PROSITE-ProRule" id="PRU00221"/>
    </source>
</evidence>
<dbReference type="InterPro" id="IPR019775">
    <property type="entry name" value="WD40_repeat_CS"/>
</dbReference>
<dbReference type="InterPro" id="IPR001680">
    <property type="entry name" value="WD40_rpt"/>
</dbReference>
<keyword evidence="5" id="KW-0677">Repeat</keyword>
<dbReference type="PROSITE" id="PS00678">
    <property type="entry name" value="WD_REPEATS_1"/>
    <property type="match status" value="1"/>
</dbReference>
<dbReference type="EMBL" id="MKZY01000002">
    <property type="protein sequence ID" value="OOO12338.1"/>
    <property type="molecule type" value="Genomic_DNA"/>
</dbReference>
<comment type="caution">
    <text evidence="8">The sequence shown here is derived from an EMBL/GenBank/DDBJ whole genome shotgun (WGS) entry which is preliminary data.</text>
</comment>
<dbReference type="PROSITE" id="PS50294">
    <property type="entry name" value="WD_REPEATS_REGION"/>
    <property type="match status" value="1"/>
</dbReference>
<evidence type="ECO:0000256" key="3">
    <source>
        <dbReference type="ARBA" id="ARBA00022574"/>
    </source>
</evidence>